<feature type="transmembrane region" description="Helical" evidence="1">
    <location>
        <begin position="97"/>
        <end position="118"/>
    </location>
</feature>
<proteinExistence type="predicted"/>
<evidence type="ECO:0000313" key="3">
    <source>
        <dbReference type="Proteomes" id="UP000005744"/>
    </source>
</evidence>
<dbReference type="HOGENOM" id="CLU_1438489_0_0_6"/>
<keyword evidence="1" id="KW-0472">Membrane</keyword>
<sequence length="188" mass="22307">MNNRRLLDIFHEFATNSTVTIETDLKETGQQGQVYASQFRTIIHLDGDVLCIVPSPDLYPNDKEWLSLIDKYADKHSFEVNQLLQQLKHYQDFSKNFIAILGYLLGSVTWLSVWVMHYQTLLRWLFPFIYQKYQLHPFLIGFYLGFASILIIFSFVFMLWLGKTLIRLARVLLIRYISRKLSTFIHFD</sequence>
<keyword evidence="1" id="KW-1133">Transmembrane helix</keyword>
<name>I3CDG9_9GAMM</name>
<dbReference type="RefSeq" id="WP_002683783.1">
    <property type="nucleotide sequence ID" value="NZ_JH600070.1"/>
</dbReference>
<dbReference type="AlphaFoldDB" id="I3CDG9"/>
<feature type="transmembrane region" description="Helical" evidence="1">
    <location>
        <begin position="138"/>
        <end position="161"/>
    </location>
</feature>
<evidence type="ECO:0000256" key="1">
    <source>
        <dbReference type="SAM" id="Phobius"/>
    </source>
</evidence>
<dbReference type="EMBL" id="JH600070">
    <property type="protein sequence ID" value="EIJ41662.1"/>
    <property type="molecule type" value="Genomic_DNA"/>
</dbReference>
<evidence type="ECO:0000313" key="2">
    <source>
        <dbReference type="EMBL" id="EIJ41662.1"/>
    </source>
</evidence>
<gene>
    <name evidence="2" type="ORF">BegalDRAFT_0750</name>
</gene>
<keyword evidence="1" id="KW-0812">Transmembrane</keyword>
<dbReference type="OrthoDB" id="9956446at2"/>
<accession>I3CDG9</accession>
<reference evidence="2 3" key="1">
    <citation type="submission" date="2011-11" db="EMBL/GenBank/DDBJ databases">
        <title>Improved High-Quality Draft sequence of Beggiatoa alba B18lD.</title>
        <authorList>
            <consortium name="US DOE Joint Genome Institute"/>
            <person name="Lucas S."/>
            <person name="Han J."/>
            <person name="Lapidus A."/>
            <person name="Cheng J.-F."/>
            <person name="Goodwin L."/>
            <person name="Pitluck S."/>
            <person name="Peters L."/>
            <person name="Mikhailova N."/>
            <person name="Held B."/>
            <person name="Detter J.C."/>
            <person name="Han C."/>
            <person name="Tapia R."/>
            <person name="Land M."/>
            <person name="Hauser L."/>
            <person name="Kyrpides N."/>
            <person name="Ivanova N."/>
            <person name="Pagani I."/>
            <person name="Samuel K."/>
            <person name="Teske A."/>
            <person name="Mueller J."/>
            <person name="Woyke T."/>
        </authorList>
    </citation>
    <scope>NUCLEOTIDE SEQUENCE [LARGE SCALE GENOMIC DNA]</scope>
    <source>
        <strain evidence="2 3">B18LD</strain>
    </source>
</reference>
<protein>
    <submittedName>
        <fullName evidence="2">Uncharacterized protein</fullName>
    </submittedName>
</protein>
<dbReference type="Proteomes" id="UP000005744">
    <property type="component" value="Unassembled WGS sequence"/>
</dbReference>
<organism evidence="2 3">
    <name type="scientific">Beggiatoa alba B18LD</name>
    <dbReference type="NCBI Taxonomy" id="395493"/>
    <lineage>
        <taxon>Bacteria</taxon>
        <taxon>Pseudomonadati</taxon>
        <taxon>Pseudomonadota</taxon>
        <taxon>Gammaproteobacteria</taxon>
        <taxon>Thiotrichales</taxon>
        <taxon>Thiotrichaceae</taxon>
        <taxon>Beggiatoa</taxon>
    </lineage>
</organism>
<dbReference type="STRING" id="395493.BegalDRAFT_0750"/>
<keyword evidence="3" id="KW-1185">Reference proteome</keyword>